<evidence type="ECO:0000256" key="2">
    <source>
        <dbReference type="ARBA" id="ARBA00022975"/>
    </source>
</evidence>
<dbReference type="GO" id="GO:0006145">
    <property type="term" value="P:purine nucleobase catabolic process"/>
    <property type="evidence" value="ECO:0007669"/>
    <property type="project" value="TreeGrafter"/>
</dbReference>
<sequence length="434" mass="46640">MKNELIIKNARLVDPASGKDENGAIWIKNGKIKEIHWGNAPDAPEGIETRDAQGNVIAPGLIDTRVFAGEPGREHRETLESVSNAAAAGGVTSFLLMPDTTPVIDDGALVDFIIRRAEATSCVKILPSAAISKGLKGQDLTEFGLLKAAGARAFTDGNSSIQSTAMLKNAFTYAQNFDMPIIHQVGDRELIGSGVMNSGILATGLGLKGIPHEAETIPLARDLQLAEMTGVRYHTAQISCGKAADMMAYAKQSNKNISAGISINHLCLNENDIGSYRTYFKLSPPLRAEDERQKMVEGLRNGTIDILHSAHDPQDTEGKRRPFAEATDGAIGLETLLGAALRLVHDEQISLLDLLKTLTINPAKLLGLETGRLAKGAAADLIEIDLNYPWVVAETDLKSRSQNTAFEHARLFGKVTTTWVNGNIVFEQDGTTAP</sequence>
<evidence type="ECO:0000259" key="3">
    <source>
        <dbReference type="Pfam" id="PF07969"/>
    </source>
</evidence>
<dbReference type="Pfam" id="PF12890">
    <property type="entry name" value="DHOase"/>
    <property type="match status" value="1"/>
</dbReference>
<dbReference type="PANTHER" id="PTHR43668:SF2">
    <property type="entry name" value="ALLANTOINASE"/>
    <property type="match status" value="1"/>
</dbReference>
<dbReference type="InterPro" id="IPR050138">
    <property type="entry name" value="DHOase/Allantoinase_Hydrolase"/>
</dbReference>
<proteinExistence type="predicted"/>
<dbReference type="InterPro" id="IPR013108">
    <property type="entry name" value="Amidohydro_3"/>
</dbReference>
<organism evidence="5 6">
    <name type="scientific">Maritalea myrionectae</name>
    <dbReference type="NCBI Taxonomy" id="454601"/>
    <lineage>
        <taxon>Bacteria</taxon>
        <taxon>Pseudomonadati</taxon>
        <taxon>Pseudomonadota</taxon>
        <taxon>Alphaproteobacteria</taxon>
        <taxon>Hyphomicrobiales</taxon>
        <taxon>Devosiaceae</taxon>
        <taxon>Maritalea</taxon>
    </lineage>
</organism>
<dbReference type="Gene3D" id="3.20.20.140">
    <property type="entry name" value="Metal-dependent hydrolases"/>
    <property type="match status" value="1"/>
</dbReference>
<dbReference type="EMBL" id="CP021330">
    <property type="protein sequence ID" value="AVX04456.1"/>
    <property type="molecule type" value="Genomic_DNA"/>
</dbReference>
<dbReference type="KEGG" id="mmyr:MXMO3_01932"/>
<dbReference type="InterPro" id="IPR024403">
    <property type="entry name" value="DHOase_cat"/>
</dbReference>
<dbReference type="InterPro" id="IPR004722">
    <property type="entry name" value="DHOase"/>
</dbReference>
<evidence type="ECO:0000313" key="6">
    <source>
        <dbReference type="Proteomes" id="UP000258927"/>
    </source>
</evidence>
<evidence type="ECO:0000313" key="5">
    <source>
        <dbReference type="EMBL" id="AVX04456.1"/>
    </source>
</evidence>
<feature type="domain" description="Dihydroorotase catalytic" evidence="4">
    <location>
        <begin position="54"/>
        <end position="240"/>
    </location>
</feature>
<dbReference type="GO" id="GO:0005737">
    <property type="term" value="C:cytoplasm"/>
    <property type="evidence" value="ECO:0007669"/>
    <property type="project" value="TreeGrafter"/>
</dbReference>
<keyword evidence="1" id="KW-0862">Zinc</keyword>
<dbReference type="CDD" id="cd01317">
    <property type="entry name" value="DHOase_IIa"/>
    <property type="match status" value="1"/>
</dbReference>
<dbReference type="Pfam" id="PF07969">
    <property type="entry name" value="Amidohydro_3"/>
    <property type="match status" value="1"/>
</dbReference>
<dbReference type="STRING" id="1122213.GCA_000423365_02232"/>
<dbReference type="SUPFAM" id="SSF51338">
    <property type="entry name" value="Composite domain of metallo-dependent hydrolases"/>
    <property type="match status" value="1"/>
</dbReference>
<keyword evidence="2" id="KW-0665">Pyrimidine biosynthesis</keyword>
<dbReference type="Proteomes" id="UP000258927">
    <property type="component" value="Chromosome"/>
</dbReference>
<accession>A0A2R4MEY9</accession>
<gene>
    <name evidence="5" type="ORF">MXMO3_01932</name>
</gene>
<dbReference type="GO" id="GO:0004038">
    <property type="term" value="F:allantoinase activity"/>
    <property type="evidence" value="ECO:0007669"/>
    <property type="project" value="TreeGrafter"/>
</dbReference>
<dbReference type="InterPro" id="IPR032466">
    <property type="entry name" value="Metal_Hydrolase"/>
</dbReference>
<dbReference type="SUPFAM" id="SSF51556">
    <property type="entry name" value="Metallo-dependent hydrolases"/>
    <property type="match status" value="1"/>
</dbReference>
<name>A0A2R4MEY9_9HYPH</name>
<reference evidence="5 6" key="1">
    <citation type="submission" date="2017-05" db="EMBL/GenBank/DDBJ databases">
        <title>Genome Analysis of Maritalea myrionectae HL2708#5.</title>
        <authorList>
            <consortium name="Cotde Inc.-PKNU"/>
            <person name="Jang D."/>
            <person name="Oh H.-M."/>
        </authorList>
    </citation>
    <scope>NUCLEOTIDE SEQUENCE [LARGE SCALE GENOMIC DNA]</scope>
    <source>
        <strain evidence="5 6">HL2708#5</strain>
    </source>
</reference>
<evidence type="ECO:0000256" key="1">
    <source>
        <dbReference type="ARBA" id="ARBA00022833"/>
    </source>
</evidence>
<dbReference type="PANTHER" id="PTHR43668">
    <property type="entry name" value="ALLANTOINASE"/>
    <property type="match status" value="1"/>
</dbReference>
<protein>
    <submittedName>
        <fullName evidence="5">Dihydroorotase</fullName>
    </submittedName>
</protein>
<keyword evidence="6" id="KW-1185">Reference proteome</keyword>
<dbReference type="GO" id="GO:0046872">
    <property type="term" value="F:metal ion binding"/>
    <property type="evidence" value="ECO:0007669"/>
    <property type="project" value="InterPro"/>
</dbReference>
<dbReference type="RefSeq" id="WP_117395729.1">
    <property type="nucleotide sequence ID" value="NZ_CP021330.1"/>
</dbReference>
<dbReference type="Gene3D" id="2.30.40.10">
    <property type="entry name" value="Urease, subunit C, domain 1"/>
    <property type="match status" value="1"/>
</dbReference>
<dbReference type="GO" id="GO:0006221">
    <property type="term" value="P:pyrimidine nucleotide biosynthetic process"/>
    <property type="evidence" value="ECO:0007669"/>
    <property type="project" value="UniProtKB-KW"/>
</dbReference>
<evidence type="ECO:0000259" key="4">
    <source>
        <dbReference type="Pfam" id="PF12890"/>
    </source>
</evidence>
<dbReference type="InterPro" id="IPR011059">
    <property type="entry name" value="Metal-dep_hydrolase_composite"/>
</dbReference>
<dbReference type="GO" id="GO:0004151">
    <property type="term" value="F:dihydroorotase activity"/>
    <property type="evidence" value="ECO:0007669"/>
    <property type="project" value="InterPro"/>
</dbReference>
<dbReference type="AlphaFoldDB" id="A0A2R4MEY9"/>
<feature type="domain" description="Amidohydrolase 3" evidence="3">
    <location>
        <begin position="345"/>
        <end position="426"/>
    </location>
</feature>
<dbReference type="NCBIfam" id="TIGR00857">
    <property type="entry name" value="pyrC_multi"/>
    <property type="match status" value="1"/>
</dbReference>